<dbReference type="PANTHER" id="PTHR47473">
    <property type="entry name" value="BTA1P"/>
    <property type="match status" value="1"/>
</dbReference>
<keyword evidence="1" id="KW-0472">Membrane</keyword>
<gene>
    <name evidence="2" type="ORF">KLLA0_F22198g</name>
</gene>
<protein>
    <submittedName>
        <fullName evidence="2">KLLA0F22198p</fullName>
    </submittedName>
</protein>
<proteinExistence type="predicted"/>
<feature type="transmembrane region" description="Helical" evidence="1">
    <location>
        <begin position="21"/>
        <end position="40"/>
    </location>
</feature>
<dbReference type="HOGENOM" id="CLU_020809_0_0_1"/>
<dbReference type="PaxDb" id="284590-Q6CJ18"/>
<evidence type="ECO:0000313" key="2">
    <source>
        <dbReference type="EMBL" id="CAG98779.2"/>
    </source>
</evidence>
<dbReference type="Gene3D" id="3.40.50.150">
    <property type="entry name" value="Vaccinia Virus protein VP39"/>
    <property type="match status" value="1"/>
</dbReference>
<name>Q6CJ18_KLULA</name>
<dbReference type="InterPro" id="IPR029063">
    <property type="entry name" value="SAM-dependent_MTases_sf"/>
</dbReference>
<dbReference type="KEGG" id="kla:KLLA0_F22198g"/>
<reference evidence="2 3" key="1">
    <citation type="journal article" date="2004" name="Nature">
        <title>Genome evolution in yeasts.</title>
        <authorList>
            <consortium name="Genolevures"/>
            <person name="Dujon B."/>
            <person name="Sherman D."/>
            <person name="Fischer G."/>
            <person name="Durrens P."/>
            <person name="Casaregola S."/>
            <person name="Lafontaine I."/>
            <person name="de Montigny J."/>
            <person name="Marck C."/>
            <person name="Neuveglise C."/>
            <person name="Talla E."/>
            <person name="Goffard N."/>
            <person name="Frangeul L."/>
            <person name="Aigle M."/>
            <person name="Anthouard V."/>
            <person name="Babour A."/>
            <person name="Barbe V."/>
            <person name="Barnay S."/>
            <person name="Blanchin S."/>
            <person name="Beckerich J.M."/>
            <person name="Beyne E."/>
            <person name="Bleykasten C."/>
            <person name="Boisrame A."/>
            <person name="Boyer J."/>
            <person name="Cattolico L."/>
            <person name="Confanioleri F."/>
            <person name="de Daruvar A."/>
            <person name="Despons L."/>
            <person name="Fabre E."/>
            <person name="Fairhead C."/>
            <person name="Ferry-Dumazet H."/>
            <person name="Groppi A."/>
            <person name="Hantraye F."/>
            <person name="Hennequin C."/>
            <person name="Jauniaux N."/>
            <person name="Joyet P."/>
            <person name="Kachouri R."/>
            <person name="Kerrest A."/>
            <person name="Koszul R."/>
            <person name="Lemaire M."/>
            <person name="Lesur I."/>
            <person name="Ma L."/>
            <person name="Muller H."/>
            <person name="Nicaud J.M."/>
            <person name="Nikolski M."/>
            <person name="Oztas S."/>
            <person name="Ozier-Kalogeropoulos O."/>
            <person name="Pellenz S."/>
            <person name="Potier S."/>
            <person name="Richard G.F."/>
            <person name="Straub M.L."/>
            <person name="Suleau A."/>
            <person name="Swennene D."/>
            <person name="Tekaia F."/>
            <person name="Wesolowski-Louvel M."/>
            <person name="Westhof E."/>
            <person name="Wirth B."/>
            <person name="Zeniou-Meyer M."/>
            <person name="Zivanovic I."/>
            <person name="Bolotin-Fukuhara M."/>
            <person name="Thierry A."/>
            <person name="Bouchier C."/>
            <person name="Caudron B."/>
            <person name="Scarpelli C."/>
            <person name="Gaillardin C."/>
            <person name="Weissenbach J."/>
            <person name="Wincker P."/>
            <person name="Souciet J.L."/>
        </authorList>
    </citation>
    <scope>NUCLEOTIDE SEQUENCE [LARGE SCALE GENOMIC DNA]</scope>
    <source>
        <strain evidence="3">ATCC 8585 / CBS 2359 / DSM 70799 / NBRC 1267 / NRRL Y-1140 / WM37</strain>
    </source>
</reference>
<keyword evidence="1" id="KW-0812">Transmembrane</keyword>
<dbReference type="InParanoid" id="Q6CJ18"/>
<dbReference type="Proteomes" id="UP000000598">
    <property type="component" value="Chromosome F"/>
</dbReference>
<dbReference type="Pfam" id="PF01209">
    <property type="entry name" value="Ubie_methyltran"/>
    <property type="match status" value="1"/>
</dbReference>
<dbReference type="eggNOG" id="ENOG502QQCH">
    <property type="taxonomic scope" value="Eukaryota"/>
</dbReference>
<accession>Q6CJ18</accession>
<dbReference type="PANTHER" id="PTHR47473:SF1">
    <property type="entry name" value="METHYLTRANSFERASE DOMAIN-CONTAINING PROTEIN"/>
    <property type="match status" value="1"/>
</dbReference>
<dbReference type="InterPro" id="IPR021829">
    <property type="entry name" value="DUF3419"/>
</dbReference>
<sequence length="768" mass="87915">MFGYMKHVGQEWNEKMRESPKVVGASVGIITPLVVLLMFSESLRSVVQFCWQCFFKPFTSVTSNNNQQENLEQFYKSQAKLYDRTRGVLLQGRETSLKLSLSHLSEKKGNVWIDVGGGTGFNISQMALLTNLDTTFDKIYLIDLSPSLCEVARKRCKEHGWKNVEVICGDACDFEIPEESAQLITFSYSLSMIPSFYAAIDHAVSLLDAKNGIISCVDFGVTNESMLVGRTNTLGGLVNRHIPWLFRTFWRLWFEFDKVFLDPARREYLEYRFGTIKSLNCYNYKLGKIPYYIWLGCNKDHEQHLQARFVELAPTSPYLAPITTSASSNAQPMTKAMIAALENSKKGLPYPSLFYQKEHWRVYYDEVNPEYSQFKNSYIYAFTWEDPREDVNILNIQPEDTILAITSAGDNILHYATLPNPPKRIHGVDLNPCQGHLTELKLAAIRSLSFTQLWQMFGEGKIDRFNNILLNKLAPYLSSNAFQYWFENGTKTFDPNGAGLYDTGFTKWALRLAKWVFKVANLTDEVNMLCKAKTLEEQRSIWDKKIKPVLFNRVVGKILVGNPLFLWSALGVPRNQAKMMGSSTLQYIIDTLDPVIDNSLISDDNYFYYLTLKGRYSSRSCPDYLKEGGFKSLSRESPESPLDRVRLHTDTLKDVCERLSKKTVSIAIIMDHMDWFDPQGTDVDEEIQALWLALNSRGRVLLRSASKSPWYIKNFEKFGFSCKAVSARYPGKCIDRVNMYASTWVCQKISTASQSNNRRLSSLDLENN</sequence>
<dbReference type="AlphaFoldDB" id="Q6CJ18"/>
<dbReference type="STRING" id="284590.Q6CJ18"/>
<dbReference type="GeneID" id="2895404"/>
<evidence type="ECO:0000256" key="1">
    <source>
        <dbReference type="SAM" id="Phobius"/>
    </source>
</evidence>
<evidence type="ECO:0000313" key="3">
    <source>
        <dbReference type="Proteomes" id="UP000000598"/>
    </source>
</evidence>
<keyword evidence="3" id="KW-1185">Reference proteome</keyword>
<dbReference type="Pfam" id="PF11899">
    <property type="entry name" value="DUF3419"/>
    <property type="match status" value="1"/>
</dbReference>
<dbReference type="EMBL" id="CR382126">
    <property type="protein sequence ID" value="CAG98779.2"/>
    <property type="molecule type" value="Genomic_DNA"/>
</dbReference>
<organism evidence="2 3">
    <name type="scientific">Kluyveromyces lactis (strain ATCC 8585 / CBS 2359 / DSM 70799 / NBRC 1267 / NRRL Y-1140 / WM37)</name>
    <name type="common">Yeast</name>
    <name type="synonym">Candida sphaerica</name>
    <dbReference type="NCBI Taxonomy" id="284590"/>
    <lineage>
        <taxon>Eukaryota</taxon>
        <taxon>Fungi</taxon>
        <taxon>Dikarya</taxon>
        <taxon>Ascomycota</taxon>
        <taxon>Saccharomycotina</taxon>
        <taxon>Saccharomycetes</taxon>
        <taxon>Saccharomycetales</taxon>
        <taxon>Saccharomycetaceae</taxon>
        <taxon>Kluyveromyces</taxon>
    </lineage>
</organism>
<dbReference type="CDD" id="cd02440">
    <property type="entry name" value="AdoMet_MTases"/>
    <property type="match status" value="1"/>
</dbReference>
<dbReference type="RefSeq" id="XP_456071.2">
    <property type="nucleotide sequence ID" value="XM_456071.2"/>
</dbReference>
<dbReference type="SUPFAM" id="SSF53335">
    <property type="entry name" value="S-adenosyl-L-methionine-dependent methyltransferases"/>
    <property type="match status" value="1"/>
</dbReference>
<keyword evidence="1" id="KW-1133">Transmembrane helix</keyword>